<sequence length="49" mass="5503">QQMKETKAKKQALANSALFPQPKTNTKQKPKQKPKNSAPKLTGQDLKKQ</sequence>
<evidence type="ECO:0000256" key="1">
    <source>
        <dbReference type="SAM" id="MobiDB-lite"/>
    </source>
</evidence>
<protein>
    <submittedName>
        <fullName evidence="2">Uncharacterized protein</fullName>
    </submittedName>
</protein>
<comment type="caution">
    <text evidence="2">The sequence shown here is derived from an EMBL/GenBank/DDBJ whole genome shotgun (WGS) entry which is preliminary data.</text>
</comment>
<evidence type="ECO:0000313" key="2">
    <source>
        <dbReference type="EMBL" id="KAA6364624.1"/>
    </source>
</evidence>
<gene>
    <name evidence="2" type="ORF">EZS28_039848</name>
</gene>
<name>A0A5J4U2M9_9EUKA</name>
<reference evidence="2 3" key="1">
    <citation type="submission" date="2019-03" db="EMBL/GenBank/DDBJ databases">
        <title>Single cell metagenomics reveals metabolic interactions within the superorganism composed of flagellate Streblomastix strix and complex community of Bacteroidetes bacteria on its surface.</title>
        <authorList>
            <person name="Treitli S.C."/>
            <person name="Kolisko M."/>
            <person name="Husnik F."/>
            <person name="Keeling P."/>
            <person name="Hampl V."/>
        </authorList>
    </citation>
    <scope>NUCLEOTIDE SEQUENCE [LARGE SCALE GENOMIC DNA]</scope>
    <source>
        <strain evidence="2">ST1C</strain>
    </source>
</reference>
<proteinExistence type="predicted"/>
<feature type="non-terminal residue" evidence="2">
    <location>
        <position position="1"/>
    </location>
</feature>
<organism evidence="2 3">
    <name type="scientific">Streblomastix strix</name>
    <dbReference type="NCBI Taxonomy" id="222440"/>
    <lineage>
        <taxon>Eukaryota</taxon>
        <taxon>Metamonada</taxon>
        <taxon>Preaxostyla</taxon>
        <taxon>Oxymonadida</taxon>
        <taxon>Streblomastigidae</taxon>
        <taxon>Streblomastix</taxon>
    </lineage>
</organism>
<dbReference type="Proteomes" id="UP000324800">
    <property type="component" value="Unassembled WGS sequence"/>
</dbReference>
<feature type="region of interest" description="Disordered" evidence="1">
    <location>
        <begin position="1"/>
        <end position="49"/>
    </location>
</feature>
<evidence type="ECO:0000313" key="3">
    <source>
        <dbReference type="Proteomes" id="UP000324800"/>
    </source>
</evidence>
<accession>A0A5J4U2M9</accession>
<dbReference type="AlphaFoldDB" id="A0A5J4U2M9"/>
<dbReference type="EMBL" id="SNRW01021425">
    <property type="protein sequence ID" value="KAA6364624.1"/>
    <property type="molecule type" value="Genomic_DNA"/>
</dbReference>